<reference evidence="3" key="1">
    <citation type="submission" date="2023-03" db="EMBL/GenBank/DDBJ databases">
        <title>Massive genome expansion in bonnet fungi (Mycena s.s.) driven by repeated elements and novel gene families across ecological guilds.</title>
        <authorList>
            <consortium name="Lawrence Berkeley National Laboratory"/>
            <person name="Harder C.B."/>
            <person name="Miyauchi S."/>
            <person name="Viragh M."/>
            <person name="Kuo A."/>
            <person name="Thoen E."/>
            <person name="Andreopoulos B."/>
            <person name="Lu D."/>
            <person name="Skrede I."/>
            <person name="Drula E."/>
            <person name="Henrissat B."/>
            <person name="Morin E."/>
            <person name="Kohler A."/>
            <person name="Barry K."/>
            <person name="LaButti K."/>
            <person name="Morin E."/>
            <person name="Salamov A."/>
            <person name="Lipzen A."/>
            <person name="Mereny Z."/>
            <person name="Hegedus B."/>
            <person name="Baldrian P."/>
            <person name="Stursova M."/>
            <person name="Weitz H."/>
            <person name="Taylor A."/>
            <person name="Grigoriev I.V."/>
            <person name="Nagy L.G."/>
            <person name="Martin F."/>
            <person name="Kauserud H."/>
        </authorList>
    </citation>
    <scope>NUCLEOTIDE SEQUENCE</scope>
    <source>
        <strain evidence="3">9284</strain>
    </source>
</reference>
<proteinExistence type="inferred from homology"/>
<evidence type="ECO:0000313" key="4">
    <source>
        <dbReference type="Proteomes" id="UP001221142"/>
    </source>
</evidence>
<comment type="caution">
    <text evidence="3">The sequence shown here is derived from an EMBL/GenBank/DDBJ whole genome shotgun (WGS) entry which is preliminary data.</text>
</comment>
<comment type="similarity">
    <text evidence="1">Belongs to the UDP-glycosyltransferase family.</text>
</comment>
<dbReference type="Proteomes" id="UP001221142">
    <property type="component" value="Unassembled WGS sequence"/>
</dbReference>
<dbReference type="PANTHER" id="PTHR48047:SF215">
    <property type="entry name" value="GLYCOSYLTRANSFERASE"/>
    <property type="match status" value="1"/>
</dbReference>
<keyword evidence="2" id="KW-0808">Transferase</keyword>
<evidence type="ECO:0008006" key="5">
    <source>
        <dbReference type="Google" id="ProtNLM"/>
    </source>
</evidence>
<evidence type="ECO:0000256" key="2">
    <source>
        <dbReference type="ARBA" id="ARBA00022679"/>
    </source>
</evidence>
<dbReference type="EMBL" id="JARKIF010000011">
    <property type="protein sequence ID" value="KAJ7627142.1"/>
    <property type="molecule type" value="Genomic_DNA"/>
</dbReference>
<dbReference type="GO" id="GO:0035251">
    <property type="term" value="F:UDP-glucosyltransferase activity"/>
    <property type="evidence" value="ECO:0007669"/>
    <property type="project" value="TreeGrafter"/>
</dbReference>
<name>A0AAD7FME4_9AGAR</name>
<evidence type="ECO:0000256" key="1">
    <source>
        <dbReference type="ARBA" id="ARBA00009995"/>
    </source>
</evidence>
<dbReference type="InterPro" id="IPR002213">
    <property type="entry name" value="UDP_glucos_trans"/>
</dbReference>
<keyword evidence="4" id="KW-1185">Reference proteome</keyword>
<dbReference type="Pfam" id="PF00201">
    <property type="entry name" value="UDPGT"/>
    <property type="match status" value="1"/>
</dbReference>
<sequence length="467" mass="50613">MTTHHIAALLTPAWGQTTSYISTATALLNKDPDVFITIVQHNVMVAQMETELATEGRVYDKQRLRIVGVGPKDKVPGYIEGLEQMVAGWIVTLEELTSAEVWPKPRTVHLDWNLGSGGDVVKVTKQILGSDCKTILFWSTGALVMSSNGTDKLTGAVVKFPGGLELYDHEVHPYAVGPSRLMGAAVVDAHRFAKTVDGLITTTSSCLEAGGVAYCRALYKNRGQELFAIGMQTHPLCWQVDVEVTPSDERIRAFLDRAVREYGKKSVLYISFGSIYFPIATRDHIEAMVETLLELEAPFPFIFALGAKVATLPAELVERVNTSGKGLICDSWVEQRAILQHGGVGWFLTHGGWNSLTESLTQGIPLIVWPASGEQAINAAFVSTGPQPVAIQLFQIRTGAQLGPSLHTDAVITGSVEDARIEFKATFTDARGSKGKELQRNAAGMASALRADHAGEAAEELGRLARF</sequence>
<evidence type="ECO:0000313" key="3">
    <source>
        <dbReference type="EMBL" id="KAJ7627142.1"/>
    </source>
</evidence>
<dbReference type="Gene3D" id="3.40.50.2000">
    <property type="entry name" value="Glycogen Phosphorylase B"/>
    <property type="match status" value="2"/>
</dbReference>
<dbReference type="PANTHER" id="PTHR48047">
    <property type="entry name" value="GLYCOSYLTRANSFERASE"/>
    <property type="match status" value="1"/>
</dbReference>
<dbReference type="AlphaFoldDB" id="A0AAD7FME4"/>
<dbReference type="SUPFAM" id="SSF53756">
    <property type="entry name" value="UDP-Glycosyltransferase/glycogen phosphorylase"/>
    <property type="match status" value="1"/>
</dbReference>
<organism evidence="3 4">
    <name type="scientific">Roridomyces roridus</name>
    <dbReference type="NCBI Taxonomy" id="1738132"/>
    <lineage>
        <taxon>Eukaryota</taxon>
        <taxon>Fungi</taxon>
        <taxon>Dikarya</taxon>
        <taxon>Basidiomycota</taxon>
        <taxon>Agaricomycotina</taxon>
        <taxon>Agaricomycetes</taxon>
        <taxon>Agaricomycetidae</taxon>
        <taxon>Agaricales</taxon>
        <taxon>Marasmiineae</taxon>
        <taxon>Mycenaceae</taxon>
        <taxon>Roridomyces</taxon>
    </lineage>
</organism>
<gene>
    <name evidence="3" type="ORF">FB45DRAFT_920733</name>
</gene>
<accession>A0AAD7FME4</accession>
<protein>
    <recommendedName>
        <fullName evidence="5">Glycosyltransferase</fullName>
    </recommendedName>
</protein>